<proteinExistence type="predicted"/>
<organism evidence="1 2">
    <name type="scientific">Serratia marcescens</name>
    <dbReference type="NCBI Taxonomy" id="615"/>
    <lineage>
        <taxon>Bacteria</taxon>
        <taxon>Pseudomonadati</taxon>
        <taxon>Pseudomonadota</taxon>
        <taxon>Gammaproteobacteria</taxon>
        <taxon>Enterobacterales</taxon>
        <taxon>Yersiniaceae</taxon>
        <taxon>Serratia</taxon>
    </lineage>
</organism>
<dbReference type="AlphaFoldDB" id="A0A379XZV2"/>
<dbReference type="EMBL" id="UGYK01000001">
    <property type="protein sequence ID" value="SUI38768.1"/>
    <property type="molecule type" value="Genomic_DNA"/>
</dbReference>
<dbReference type="Pfam" id="PF05857">
    <property type="entry name" value="TraX"/>
    <property type="match status" value="1"/>
</dbReference>
<dbReference type="Proteomes" id="UP000254765">
    <property type="component" value="Unassembled WGS sequence"/>
</dbReference>
<accession>A0A379XZV2</accession>
<gene>
    <name evidence="1" type="ORF">NCTC10211_00023</name>
</gene>
<evidence type="ECO:0000313" key="2">
    <source>
        <dbReference type="Proteomes" id="UP000254765"/>
    </source>
</evidence>
<sequence length="104" mass="11586">MAMFDPHSGKLQQVREVVRFTPLQQDVLKFLALMLMVFDHANRALGLHEPVLLLLGRGAFPLFACCGGTTVCCGGTTWRRGLSGRRRRPGCGYGPWLRSRAIGW</sequence>
<reference evidence="1 2" key="1">
    <citation type="submission" date="2018-06" db="EMBL/GenBank/DDBJ databases">
        <authorList>
            <consortium name="Pathogen Informatics"/>
            <person name="Doyle S."/>
        </authorList>
    </citation>
    <scope>NUCLEOTIDE SEQUENCE [LARGE SCALE GENOMIC DNA]</scope>
    <source>
        <strain evidence="1 2">NCTC10211</strain>
    </source>
</reference>
<protein>
    <submittedName>
        <fullName evidence="1">Conjugal transfer pilus acetylation protein TraX</fullName>
    </submittedName>
</protein>
<dbReference type="InterPro" id="IPR008875">
    <property type="entry name" value="TraX"/>
</dbReference>
<evidence type="ECO:0000313" key="1">
    <source>
        <dbReference type="EMBL" id="SUI38768.1"/>
    </source>
</evidence>
<name>A0A379XZV2_SERMA</name>